<keyword evidence="1" id="KW-0479">Metal-binding</keyword>
<dbReference type="Proteomes" id="UP000604825">
    <property type="component" value="Unassembled WGS sequence"/>
</dbReference>
<feature type="domain" description="CCHC-type" evidence="3">
    <location>
        <begin position="248"/>
        <end position="262"/>
    </location>
</feature>
<gene>
    <name evidence="4" type="ORF">NCGR_LOCUS58098</name>
</gene>
<feature type="region of interest" description="Disordered" evidence="2">
    <location>
        <begin position="190"/>
        <end position="250"/>
    </location>
</feature>
<keyword evidence="1" id="KW-0862">Zinc</keyword>
<organism evidence="4 5">
    <name type="scientific">Miscanthus lutarioriparius</name>
    <dbReference type="NCBI Taxonomy" id="422564"/>
    <lineage>
        <taxon>Eukaryota</taxon>
        <taxon>Viridiplantae</taxon>
        <taxon>Streptophyta</taxon>
        <taxon>Embryophyta</taxon>
        <taxon>Tracheophyta</taxon>
        <taxon>Spermatophyta</taxon>
        <taxon>Magnoliopsida</taxon>
        <taxon>Liliopsida</taxon>
        <taxon>Poales</taxon>
        <taxon>Poaceae</taxon>
        <taxon>PACMAD clade</taxon>
        <taxon>Panicoideae</taxon>
        <taxon>Andropogonodae</taxon>
        <taxon>Andropogoneae</taxon>
        <taxon>Saccharinae</taxon>
        <taxon>Miscanthus</taxon>
    </lineage>
</organism>
<dbReference type="AlphaFoldDB" id="A0A811RY28"/>
<protein>
    <recommendedName>
        <fullName evidence="3">CCHC-type domain-containing protein</fullName>
    </recommendedName>
</protein>
<evidence type="ECO:0000256" key="2">
    <source>
        <dbReference type="SAM" id="MobiDB-lite"/>
    </source>
</evidence>
<feature type="compositionally biased region" description="Low complexity" evidence="2">
    <location>
        <begin position="319"/>
        <end position="331"/>
    </location>
</feature>
<dbReference type="EMBL" id="CAJGYO010000017">
    <property type="protein sequence ID" value="CAD6334000.1"/>
    <property type="molecule type" value="Genomic_DNA"/>
</dbReference>
<dbReference type="SUPFAM" id="SSF57756">
    <property type="entry name" value="Retrovirus zinc finger-like domains"/>
    <property type="match status" value="1"/>
</dbReference>
<keyword evidence="1" id="KW-0863">Zinc-finger</keyword>
<dbReference type="InterPro" id="IPR001878">
    <property type="entry name" value="Znf_CCHC"/>
</dbReference>
<evidence type="ECO:0000256" key="1">
    <source>
        <dbReference type="PROSITE-ProRule" id="PRU00047"/>
    </source>
</evidence>
<sequence length="363" mass="39376">MALNSPKSSGADKEVMQRAWNQAAGNLVRPMLTRTNYQSWSAHVQCNLEGIYLWDAIESDKVERRHDQLAVGAMLRGVPEDMHAMLLNKKLAKEAWESLKTMHLGADRVKETSVDDARVVKKFLRVVLPRYNQVAMAIEMFCDVKTLSIEELVGHLRAAEARFEPMVEQVTDTTGRLLLMEEEWMARNKSRMVNAESSSGGGKGGGKYIKKDQSRGRGVSSGGSKHGHDTRESGGGLTSKGTPRRKGRCQKCGVYGHWGKECLNKKAGKEEHEDAMHHVAADTEAKPALLVAQWDDTDTVPGLATGSEEAAVPDFEPVSPAASIPSAGGASNTPLGTPNSNSGTPLIQWATPPTGQSVDSEGF</sequence>
<comment type="caution">
    <text evidence="4">The sequence shown here is derived from an EMBL/GenBank/DDBJ whole genome shotgun (WGS) entry which is preliminary data.</text>
</comment>
<dbReference type="OrthoDB" id="780295at2759"/>
<reference evidence="4" key="1">
    <citation type="submission" date="2020-10" db="EMBL/GenBank/DDBJ databases">
        <authorList>
            <person name="Han B."/>
            <person name="Lu T."/>
            <person name="Zhao Q."/>
            <person name="Huang X."/>
            <person name="Zhao Y."/>
        </authorList>
    </citation>
    <scope>NUCLEOTIDE SEQUENCE</scope>
</reference>
<evidence type="ECO:0000259" key="3">
    <source>
        <dbReference type="PROSITE" id="PS50158"/>
    </source>
</evidence>
<evidence type="ECO:0000313" key="5">
    <source>
        <dbReference type="Proteomes" id="UP000604825"/>
    </source>
</evidence>
<dbReference type="PROSITE" id="PS50158">
    <property type="entry name" value="ZF_CCHC"/>
    <property type="match status" value="1"/>
</dbReference>
<keyword evidence="5" id="KW-1185">Reference proteome</keyword>
<evidence type="ECO:0000313" key="4">
    <source>
        <dbReference type="EMBL" id="CAD6334000.1"/>
    </source>
</evidence>
<dbReference type="InterPro" id="IPR036875">
    <property type="entry name" value="Znf_CCHC_sf"/>
</dbReference>
<feature type="compositionally biased region" description="Polar residues" evidence="2">
    <location>
        <begin position="332"/>
        <end position="363"/>
    </location>
</feature>
<dbReference type="GO" id="GO:0008270">
    <property type="term" value="F:zinc ion binding"/>
    <property type="evidence" value="ECO:0007669"/>
    <property type="project" value="UniProtKB-KW"/>
</dbReference>
<accession>A0A811RY28</accession>
<feature type="region of interest" description="Disordered" evidence="2">
    <location>
        <begin position="301"/>
        <end position="363"/>
    </location>
</feature>
<name>A0A811RY28_9POAL</name>
<proteinExistence type="predicted"/>
<dbReference type="GO" id="GO:0003676">
    <property type="term" value="F:nucleic acid binding"/>
    <property type="evidence" value="ECO:0007669"/>
    <property type="project" value="InterPro"/>
</dbReference>